<dbReference type="EMBL" id="CP008953">
    <property type="protein sequence ID" value="AIG73949.1"/>
    <property type="molecule type" value="Genomic_DNA"/>
</dbReference>
<dbReference type="GO" id="GO:0004029">
    <property type="term" value="F:aldehyde dehydrogenase (NAD+) activity"/>
    <property type="evidence" value="ECO:0007669"/>
    <property type="project" value="TreeGrafter"/>
</dbReference>
<dbReference type="Gene3D" id="3.40.50.720">
    <property type="entry name" value="NAD(P)-binding Rossmann-like Domain"/>
    <property type="match status" value="1"/>
</dbReference>
<dbReference type="STRING" id="208439.AJAP_05145"/>
<organism evidence="2 3">
    <name type="scientific">Amycolatopsis japonica</name>
    <dbReference type="NCBI Taxonomy" id="208439"/>
    <lineage>
        <taxon>Bacteria</taxon>
        <taxon>Bacillati</taxon>
        <taxon>Actinomycetota</taxon>
        <taxon>Actinomycetes</taxon>
        <taxon>Pseudonocardiales</taxon>
        <taxon>Pseudonocardiaceae</taxon>
        <taxon>Amycolatopsis</taxon>
        <taxon>Amycolatopsis japonica group</taxon>
    </lineage>
</organism>
<dbReference type="HOGENOM" id="CLU_007383_12_4_11"/>
<dbReference type="InterPro" id="IPR001509">
    <property type="entry name" value="Epimerase_deHydtase"/>
</dbReference>
<dbReference type="KEGG" id="aja:AJAP_05145"/>
<dbReference type="PANTHER" id="PTHR48079:SF6">
    <property type="entry name" value="NAD(P)-BINDING DOMAIN-CONTAINING PROTEIN-RELATED"/>
    <property type="match status" value="1"/>
</dbReference>
<dbReference type="SUPFAM" id="SSF51735">
    <property type="entry name" value="NAD(P)-binding Rossmann-fold domains"/>
    <property type="match status" value="1"/>
</dbReference>
<reference evidence="2 3" key="1">
    <citation type="journal article" date="2014" name="J. Biotechnol.">
        <title>Complete genome sequence of the actinobacterium Amycolatopsis japonica MG417-CF17(T) (=DSM 44213T) producing (S,S)-N,N'-ethylenediaminedisuccinic acid.</title>
        <authorList>
            <person name="Stegmann E."/>
            <person name="Albersmeier A."/>
            <person name="Spohn M."/>
            <person name="Gert H."/>
            <person name="Weber T."/>
            <person name="Wohlleben W."/>
            <person name="Kalinowski J."/>
            <person name="Ruckert C."/>
        </authorList>
    </citation>
    <scope>NUCLEOTIDE SEQUENCE [LARGE SCALE GENOMIC DNA]</scope>
    <source>
        <strain evidence="3">MG417-CF17 (DSM 44213)</strain>
    </source>
</reference>
<gene>
    <name evidence="2" type="ORF">AJAP_05145</name>
</gene>
<dbReference type="InterPro" id="IPR051783">
    <property type="entry name" value="NAD(P)-dependent_oxidoreduct"/>
</dbReference>
<dbReference type="RefSeq" id="WP_038508635.1">
    <property type="nucleotide sequence ID" value="NZ_CP008953.1"/>
</dbReference>
<evidence type="ECO:0000313" key="3">
    <source>
        <dbReference type="Proteomes" id="UP000028492"/>
    </source>
</evidence>
<evidence type="ECO:0000259" key="1">
    <source>
        <dbReference type="Pfam" id="PF01370"/>
    </source>
</evidence>
<dbReference type="Proteomes" id="UP000028492">
    <property type="component" value="Chromosome"/>
</dbReference>
<dbReference type="GO" id="GO:0005737">
    <property type="term" value="C:cytoplasm"/>
    <property type="evidence" value="ECO:0007669"/>
    <property type="project" value="TreeGrafter"/>
</dbReference>
<feature type="domain" description="NAD-dependent epimerase/dehydratase" evidence="1">
    <location>
        <begin position="3"/>
        <end position="225"/>
    </location>
</feature>
<sequence length="294" mass="31310">MRVMVIGATGMLGRPLVRRLLTEGHEVSGLARDVDRVAAVRATGAEPVRGSLFDVDSLAGALRGHDAVVNVATRIPDARRAMKLSGWAENDRVRITGSRTLAAAVRRVGELGIVVQEGISFVYADGGDEELDEDAPLALRGNIASSTVAHANIAELADEGRTAIRLRIGLLVGDDPMTRTMLAAARRGSPLIFGRRTDWTAAIHPDDAAAGAIAALRAPSGVYNLAADPMRKQELGEAMAAAAGVRRPRALPKWLANRLGLMSVLARSQRVVSTRLTEATGWRPERPVPGPSWF</sequence>
<dbReference type="Pfam" id="PF01370">
    <property type="entry name" value="Epimerase"/>
    <property type="match status" value="1"/>
</dbReference>
<evidence type="ECO:0000313" key="2">
    <source>
        <dbReference type="EMBL" id="AIG73949.1"/>
    </source>
</evidence>
<protein>
    <recommendedName>
        <fullName evidence="1">NAD-dependent epimerase/dehydratase domain-containing protein</fullName>
    </recommendedName>
</protein>
<keyword evidence="3" id="KW-1185">Reference proteome</keyword>
<name>A0A075UMZ9_9PSEU</name>
<dbReference type="InterPro" id="IPR036291">
    <property type="entry name" value="NAD(P)-bd_dom_sf"/>
</dbReference>
<dbReference type="AlphaFoldDB" id="A0A075UMZ9"/>
<proteinExistence type="predicted"/>
<dbReference type="eggNOG" id="COG0451">
    <property type="taxonomic scope" value="Bacteria"/>
</dbReference>
<dbReference type="PANTHER" id="PTHR48079">
    <property type="entry name" value="PROTEIN YEEZ"/>
    <property type="match status" value="1"/>
</dbReference>
<accession>A0A075UMZ9</accession>